<evidence type="ECO:0000256" key="2">
    <source>
        <dbReference type="SAM" id="SignalP"/>
    </source>
</evidence>
<dbReference type="EMBL" id="JMKI01000036">
    <property type="protein sequence ID" value="KEJ92040.1"/>
    <property type="molecule type" value="Genomic_DNA"/>
</dbReference>
<feature type="compositionally biased region" description="Gly residues" evidence="1">
    <location>
        <begin position="386"/>
        <end position="399"/>
    </location>
</feature>
<feature type="chain" id="PRO_5001691766" evidence="2">
    <location>
        <begin position="29"/>
        <end position="399"/>
    </location>
</feature>
<accession>A0A073IR88</accession>
<name>A0A073IR88_9BACT</name>
<dbReference type="RefSeq" id="WP_037976790.1">
    <property type="nucleotide sequence ID" value="NZ_JMKI01000036.1"/>
</dbReference>
<feature type="compositionally biased region" description="Basic and acidic residues" evidence="1">
    <location>
        <begin position="365"/>
        <end position="383"/>
    </location>
</feature>
<proteinExistence type="predicted"/>
<gene>
    <name evidence="3" type="ORF">EH55_06570</name>
</gene>
<dbReference type="OrthoDB" id="10017740at2"/>
<feature type="signal peptide" evidence="2">
    <location>
        <begin position="1"/>
        <end position="28"/>
    </location>
</feature>
<feature type="region of interest" description="Disordered" evidence="1">
    <location>
        <begin position="362"/>
        <end position="399"/>
    </location>
</feature>
<organism evidence="3 4">
    <name type="scientific">Synergistes jonesii</name>
    <dbReference type="NCBI Taxonomy" id="2754"/>
    <lineage>
        <taxon>Bacteria</taxon>
        <taxon>Thermotogati</taxon>
        <taxon>Synergistota</taxon>
        <taxon>Synergistia</taxon>
        <taxon>Synergistales</taxon>
        <taxon>Synergistaceae</taxon>
        <taxon>Synergistes</taxon>
    </lineage>
</organism>
<evidence type="ECO:0000256" key="1">
    <source>
        <dbReference type="SAM" id="MobiDB-lite"/>
    </source>
</evidence>
<reference evidence="3 4" key="1">
    <citation type="submission" date="2014-04" db="EMBL/GenBank/DDBJ databases">
        <title>Draft Genome Sequence of Synergistes jonesii.</title>
        <authorList>
            <person name="Coil D.A."/>
            <person name="Eisen J.A."/>
            <person name="Holland-Moritz H.E."/>
        </authorList>
    </citation>
    <scope>NUCLEOTIDE SEQUENCE [LARGE SCALE GENOMIC DNA]</scope>
    <source>
        <strain evidence="3 4">78-1</strain>
    </source>
</reference>
<dbReference type="GeneID" id="90983930"/>
<protein>
    <submittedName>
        <fullName evidence="3">Uncharacterized protein</fullName>
    </submittedName>
</protein>
<evidence type="ECO:0000313" key="3">
    <source>
        <dbReference type="EMBL" id="KEJ92040.1"/>
    </source>
</evidence>
<evidence type="ECO:0000313" key="4">
    <source>
        <dbReference type="Proteomes" id="UP000027665"/>
    </source>
</evidence>
<keyword evidence="4" id="KW-1185">Reference proteome</keyword>
<sequence>MKSKKIFRAAAVILVCAMIFQSAPAVFAAGGEPEGVALPQKYTELIMKEHDKYIEAFLNAEMGNRYFLKQIYDAKYGGKKALTKEELKAMLFELRILNKELSASAKRYIRNIDMAKLAMAGMDEEERTLLAKALSYIFATPAYAFDFSVLDKIKSGLQSVADAADTIADAAVSAADAFVEKAGEVMDSVVEKAGAAMDAVGEKVSAMADKVDKEVEQFKNRYFTMATVYRGGEILAAGTVFLATAAFAAVGTVSAVGTLAGAVALGAPAVSTLAVLGMLGAIGLGVTLGITQTAEASLAFADVVVDEDNSSTEFRKDLKKINLYGSALSITSGVVTGISGAAETTVNIVDATKDYWIPKILGTSEDPKAPGHEGAEKLKKAKEAAGAGGSGKGGGGGHG</sequence>
<keyword evidence="2" id="KW-0732">Signal</keyword>
<comment type="caution">
    <text evidence="3">The sequence shown here is derived from an EMBL/GenBank/DDBJ whole genome shotgun (WGS) entry which is preliminary data.</text>
</comment>
<dbReference type="AlphaFoldDB" id="A0A073IR88"/>
<dbReference type="Proteomes" id="UP000027665">
    <property type="component" value="Unassembled WGS sequence"/>
</dbReference>
<dbReference type="eggNOG" id="ENOG5033MDQ">
    <property type="taxonomic scope" value="Bacteria"/>
</dbReference>